<feature type="region of interest" description="Disordered" evidence="8">
    <location>
        <begin position="1"/>
        <end position="20"/>
    </location>
</feature>
<dbReference type="InterPro" id="IPR003018">
    <property type="entry name" value="GAF"/>
</dbReference>
<dbReference type="CDD" id="cd00130">
    <property type="entry name" value="PAS"/>
    <property type="match status" value="1"/>
</dbReference>
<keyword evidence="4" id="KW-0547">Nucleotide-binding</keyword>
<dbReference type="InterPro" id="IPR035965">
    <property type="entry name" value="PAS-like_dom_sf"/>
</dbReference>
<protein>
    <recommendedName>
        <fullName evidence="10">PAS domain-containing protein</fullName>
    </recommendedName>
</protein>
<evidence type="ECO:0000256" key="9">
    <source>
        <dbReference type="SAM" id="Phobius"/>
    </source>
</evidence>
<accession>A0ABQ0C8E9</accession>
<gene>
    <name evidence="11" type="ORF">SIID45300_01483</name>
</gene>
<dbReference type="Gene3D" id="3.30.450.40">
    <property type="match status" value="1"/>
</dbReference>
<feature type="transmembrane region" description="Helical" evidence="9">
    <location>
        <begin position="41"/>
        <end position="59"/>
    </location>
</feature>
<dbReference type="EMBL" id="BAAFGK010000004">
    <property type="protein sequence ID" value="GAB0057160.1"/>
    <property type="molecule type" value="Genomic_DNA"/>
</dbReference>
<reference evidence="11 12" key="2">
    <citation type="submission" date="2024-09" db="EMBL/GenBank/DDBJ databases">
        <title>Draft genome sequence of Candidatus Magnetaquicoccaceae bacterium FCR-1.</title>
        <authorList>
            <person name="Shimoshige H."/>
            <person name="Shimamura S."/>
            <person name="Taoka A."/>
            <person name="Kobayashi H."/>
            <person name="Maekawa T."/>
        </authorList>
    </citation>
    <scope>NUCLEOTIDE SEQUENCE [LARGE SCALE GENOMIC DNA]</scope>
    <source>
        <strain evidence="11 12">FCR-1</strain>
    </source>
</reference>
<keyword evidence="2" id="KW-0597">Phosphoprotein</keyword>
<proteinExistence type="predicted"/>
<keyword evidence="9" id="KW-0472">Membrane</keyword>
<keyword evidence="7" id="KW-0902">Two-component regulatory system</keyword>
<evidence type="ECO:0000256" key="7">
    <source>
        <dbReference type="ARBA" id="ARBA00023012"/>
    </source>
</evidence>
<evidence type="ECO:0000256" key="1">
    <source>
        <dbReference type="ARBA" id="ARBA00004370"/>
    </source>
</evidence>
<dbReference type="Proteomes" id="UP001628193">
    <property type="component" value="Unassembled WGS sequence"/>
</dbReference>
<feature type="region of interest" description="Disordered" evidence="8">
    <location>
        <begin position="694"/>
        <end position="716"/>
    </location>
</feature>
<dbReference type="PROSITE" id="PS50112">
    <property type="entry name" value="PAS"/>
    <property type="match status" value="1"/>
</dbReference>
<feature type="domain" description="PAS" evidence="10">
    <location>
        <begin position="581"/>
        <end position="654"/>
    </location>
</feature>
<keyword evidence="9" id="KW-0812">Transmembrane</keyword>
<keyword evidence="6" id="KW-0067">ATP-binding</keyword>
<comment type="subcellular location">
    <subcellularLocation>
        <location evidence="1">Membrane</location>
    </subcellularLocation>
</comment>
<feature type="transmembrane region" description="Helical" evidence="9">
    <location>
        <begin position="363"/>
        <end position="386"/>
    </location>
</feature>
<keyword evidence="12" id="KW-1185">Reference proteome</keyword>
<dbReference type="RefSeq" id="WP_420906101.1">
    <property type="nucleotide sequence ID" value="NZ_BAAFGK010000004.1"/>
</dbReference>
<dbReference type="Pfam" id="PF13426">
    <property type="entry name" value="PAS_9"/>
    <property type="match status" value="1"/>
</dbReference>
<evidence type="ECO:0000313" key="12">
    <source>
        <dbReference type="Proteomes" id="UP001628193"/>
    </source>
</evidence>
<sequence length="716" mass="78539">MPSPIPASVDPLPSESGEVGQKSRFDAGFVPALLARLGRSVPMLVLIAALGGIMPFYWLQARPLAETNAFLHQQVVADRVTREFAAMAEQIDALLLSIRDLARDGRISLDDTPGLNGLLIPIIQSHGLISSFHLAGDGARETMLLKSPEGWKNRLSDLNRNPRRHQWLTWQNSRTPAGEEWREQDYDMRKRPWFAGALSTPEDQVHWTEPYIFATTREPGITASTSWSDRASGQRFVVAFDVLLNDMSRMTTRMRFGKRGYVALLAADGKVLGLPGEERFANRDVVLQSVLRESGKIGLPVLAEALRLAANSDDRETFRIPPEIVGQEEAWLVGLHPFMVHQQKFRVATFAPESESRVISGHLLSVLLGVMGAIALTAMLAARALVSRVRKPLLRAFAELESNHARQRQLTARSVLVGEIVTRLQQAHTPLELGQTLLSSLAAPLNLGLGLICLWNEAEQRLVPLARYAGIGGTPEETARPVGALLRQCALERRPFTLDRPGRSYFHIRSGLGDSVPGTILLQPVMHAGRLFAVLELAMFRPLTDEDHALLGELQPTVAMSLDILLRAERTAELLAQATAAEEWSRQILGAVEGGILGVDATGRIIFINRSALAMFAMPENSAIGLAIVDLFHASAEEHPASGETPIDRTLRDGRPRTRQEVRCRRRDRTPLLVDYACTAIERDGRIIGAVVTFEESETTAPGPARSGDSESGSAG</sequence>
<dbReference type="InterPro" id="IPR029016">
    <property type="entry name" value="GAF-like_dom_sf"/>
</dbReference>
<feature type="region of interest" description="Disordered" evidence="8">
    <location>
        <begin position="639"/>
        <end position="661"/>
    </location>
</feature>
<comment type="caution">
    <text evidence="11">The sequence shown here is derived from an EMBL/GenBank/DDBJ whole genome shotgun (WGS) entry which is preliminary data.</text>
</comment>
<evidence type="ECO:0000256" key="4">
    <source>
        <dbReference type="ARBA" id="ARBA00022741"/>
    </source>
</evidence>
<evidence type="ECO:0000313" key="11">
    <source>
        <dbReference type="EMBL" id="GAB0057160.1"/>
    </source>
</evidence>
<reference evidence="11 12" key="1">
    <citation type="submission" date="2024-05" db="EMBL/GenBank/DDBJ databases">
        <authorList>
            <consortium name="Candidatus Magnetaquicoccaceae bacterium FCR-1 genome sequencing consortium"/>
            <person name="Shimoshige H."/>
            <person name="Shimamura S."/>
            <person name="Taoka A."/>
            <person name="Kobayashi H."/>
            <person name="Maekawa T."/>
        </authorList>
    </citation>
    <scope>NUCLEOTIDE SEQUENCE [LARGE SCALE GENOMIC DNA]</scope>
    <source>
        <strain evidence="11 12">FCR-1</strain>
    </source>
</reference>
<evidence type="ECO:0000256" key="3">
    <source>
        <dbReference type="ARBA" id="ARBA00022679"/>
    </source>
</evidence>
<evidence type="ECO:0000256" key="8">
    <source>
        <dbReference type="SAM" id="MobiDB-lite"/>
    </source>
</evidence>
<dbReference type="InterPro" id="IPR000014">
    <property type="entry name" value="PAS"/>
</dbReference>
<keyword evidence="3" id="KW-0808">Transferase</keyword>
<evidence type="ECO:0000256" key="5">
    <source>
        <dbReference type="ARBA" id="ARBA00022777"/>
    </source>
</evidence>
<dbReference type="Gene3D" id="3.30.450.20">
    <property type="entry name" value="PAS domain"/>
    <property type="match status" value="2"/>
</dbReference>
<name>A0ABQ0C8E9_9PROT</name>
<evidence type="ECO:0000256" key="6">
    <source>
        <dbReference type="ARBA" id="ARBA00022840"/>
    </source>
</evidence>
<dbReference type="SUPFAM" id="SSF55785">
    <property type="entry name" value="PYP-like sensor domain (PAS domain)"/>
    <property type="match status" value="1"/>
</dbReference>
<organism evidence="11 12">
    <name type="scientific">Candidatus Magnetaquiglobus chichijimensis</name>
    <dbReference type="NCBI Taxonomy" id="3141448"/>
    <lineage>
        <taxon>Bacteria</taxon>
        <taxon>Pseudomonadati</taxon>
        <taxon>Pseudomonadota</taxon>
        <taxon>Magnetococcia</taxon>
        <taxon>Magnetococcales</taxon>
        <taxon>Candidatus Magnetaquicoccaceae</taxon>
        <taxon>Candidatus Magnetaquiglobus</taxon>
    </lineage>
</organism>
<dbReference type="SUPFAM" id="SSF55781">
    <property type="entry name" value="GAF domain-like"/>
    <property type="match status" value="1"/>
</dbReference>
<keyword evidence="5" id="KW-0418">Kinase</keyword>
<dbReference type="SMART" id="SM00091">
    <property type="entry name" value="PAS"/>
    <property type="match status" value="1"/>
</dbReference>
<dbReference type="Pfam" id="PF13185">
    <property type="entry name" value="GAF_2"/>
    <property type="match status" value="1"/>
</dbReference>
<keyword evidence="9" id="KW-1133">Transmembrane helix</keyword>
<dbReference type="SUPFAM" id="SSF103190">
    <property type="entry name" value="Sensory domain-like"/>
    <property type="match status" value="1"/>
</dbReference>
<evidence type="ECO:0000256" key="2">
    <source>
        <dbReference type="ARBA" id="ARBA00022553"/>
    </source>
</evidence>
<dbReference type="InterPro" id="IPR029151">
    <property type="entry name" value="Sensor-like_sf"/>
</dbReference>
<evidence type="ECO:0000259" key="10">
    <source>
        <dbReference type="PROSITE" id="PS50112"/>
    </source>
</evidence>